<comment type="similarity">
    <text evidence="1">Belongs to the vitamin uptake transporter (VUT/ECF) (TC 2.A.88) family. Q precursor transporter subfamily.</text>
</comment>
<evidence type="ECO:0000256" key="1">
    <source>
        <dbReference type="HAMAP-Rule" id="MF_02088"/>
    </source>
</evidence>
<dbReference type="AlphaFoldDB" id="A0A7C4Z5G6"/>
<evidence type="ECO:0000313" key="2">
    <source>
        <dbReference type="EMBL" id="HGY09493.1"/>
    </source>
</evidence>
<dbReference type="Proteomes" id="UP000885759">
    <property type="component" value="Unassembled WGS sequence"/>
</dbReference>
<reference evidence="2" key="1">
    <citation type="journal article" date="2020" name="mSystems">
        <title>Genome- and Community-Level Interaction Insights into Carbon Utilization and Element Cycling Functions of Hydrothermarchaeota in Hydrothermal Sediment.</title>
        <authorList>
            <person name="Zhou Z."/>
            <person name="Liu Y."/>
            <person name="Xu W."/>
            <person name="Pan J."/>
            <person name="Luo Z.H."/>
            <person name="Li M."/>
        </authorList>
    </citation>
    <scope>NUCLEOTIDE SEQUENCE [LARGE SCALE GENOMIC DNA]</scope>
    <source>
        <strain evidence="2">HyVt-570</strain>
    </source>
</reference>
<accession>A0A7C4Z5G6</accession>
<gene>
    <name evidence="2" type="ORF">ENK37_05505</name>
</gene>
<feature type="transmembrane region" description="Helical" evidence="1">
    <location>
        <begin position="67"/>
        <end position="90"/>
    </location>
</feature>
<keyword evidence="1" id="KW-0813">Transport</keyword>
<protein>
    <recommendedName>
        <fullName evidence="1">Probable queuosine precursor transporter</fullName>
        <shortName evidence="1">Q precursor transporter</shortName>
    </recommendedName>
</protein>
<dbReference type="NCBIfam" id="TIGR00697">
    <property type="entry name" value="queuosine precursor transporter"/>
    <property type="match status" value="1"/>
</dbReference>
<organism evidence="2">
    <name type="scientific">Oceanithermus profundus</name>
    <dbReference type="NCBI Taxonomy" id="187137"/>
    <lineage>
        <taxon>Bacteria</taxon>
        <taxon>Thermotogati</taxon>
        <taxon>Deinococcota</taxon>
        <taxon>Deinococci</taxon>
        <taxon>Thermales</taxon>
        <taxon>Thermaceae</taxon>
        <taxon>Oceanithermus</taxon>
    </lineage>
</organism>
<dbReference type="InterPro" id="IPR003744">
    <property type="entry name" value="YhhQ"/>
</dbReference>
<dbReference type="Pfam" id="PF02592">
    <property type="entry name" value="Vut_1"/>
    <property type="match status" value="1"/>
</dbReference>
<feature type="transmembrane region" description="Helical" evidence="1">
    <location>
        <begin position="183"/>
        <end position="204"/>
    </location>
</feature>
<keyword evidence="1" id="KW-1133">Transmembrane helix</keyword>
<keyword evidence="1" id="KW-0472">Membrane</keyword>
<proteinExistence type="inferred from homology"/>
<keyword evidence="1" id="KW-0812">Transmembrane</keyword>
<dbReference type="EMBL" id="DRPZ01000147">
    <property type="protein sequence ID" value="HGY09493.1"/>
    <property type="molecule type" value="Genomic_DNA"/>
</dbReference>
<dbReference type="HAMAP" id="MF_02088">
    <property type="entry name" value="Q_prec_transport"/>
    <property type="match status" value="1"/>
</dbReference>
<feature type="transmembrane region" description="Helical" evidence="1">
    <location>
        <begin position="41"/>
        <end position="60"/>
    </location>
</feature>
<sequence length="226" mass="24582">MKTYRYLDLITAAFVAVLIISNVAATKVVVLGPFTFDGGTLLFPLAYIFGDVLTEVYGYARSRRVIWTGFALLALASLTFSAVAALPALADPELAPYAEAFDRLFGLVPRIVLGSLLAYWAGEFANSYVLAKMKVRSRGRFFGARALGSTLVGEAVDTGLFLLVAFAGVYPTYVLGRMFASNYVFKVGVEVVFLPLTYAVVGALKRSENEDYFDTDTDFNPFHLGG</sequence>
<feature type="transmembrane region" description="Helical" evidence="1">
    <location>
        <begin position="151"/>
        <end position="171"/>
    </location>
</feature>
<feature type="transmembrane region" description="Helical" evidence="1">
    <location>
        <begin position="110"/>
        <end position="131"/>
    </location>
</feature>
<dbReference type="PANTHER" id="PTHR34300:SF2">
    <property type="entry name" value="QUEUOSINE PRECURSOR TRANSPORTER-RELATED"/>
    <property type="match status" value="1"/>
</dbReference>
<dbReference type="GO" id="GO:0022857">
    <property type="term" value="F:transmembrane transporter activity"/>
    <property type="evidence" value="ECO:0007669"/>
    <property type="project" value="UniProtKB-UniRule"/>
</dbReference>
<keyword evidence="1" id="KW-1003">Cell membrane</keyword>
<dbReference type="PANTHER" id="PTHR34300">
    <property type="entry name" value="QUEUOSINE PRECURSOR TRANSPORTER-RELATED"/>
    <property type="match status" value="1"/>
</dbReference>
<dbReference type="GO" id="GO:0005886">
    <property type="term" value="C:plasma membrane"/>
    <property type="evidence" value="ECO:0007669"/>
    <property type="project" value="UniProtKB-SubCell"/>
</dbReference>
<comment type="caution">
    <text evidence="2">The sequence shown here is derived from an EMBL/GenBank/DDBJ whole genome shotgun (WGS) entry which is preliminary data.</text>
</comment>
<comment type="subcellular location">
    <subcellularLocation>
        <location evidence="1">Cell membrane</location>
        <topology evidence="1">Multi-pass membrane protein</topology>
    </subcellularLocation>
</comment>
<name>A0A7C4Z5G6_9DEIN</name>
<comment type="function">
    <text evidence="1">Involved in the import of queuosine (Q) precursors, required for Q precursor salvage.</text>
</comment>